<dbReference type="PROSITE" id="PS00548">
    <property type="entry name" value="RIBOSOMAL_S3"/>
    <property type="match status" value="1"/>
</dbReference>
<gene>
    <name evidence="10" type="primary">rps3</name>
</gene>
<dbReference type="SUPFAM" id="SSF54814">
    <property type="entry name" value="Prokaryotic type KH domain (KH-domain type II)"/>
    <property type="match status" value="1"/>
</dbReference>
<evidence type="ECO:0000259" key="9">
    <source>
        <dbReference type="Pfam" id="PF00189"/>
    </source>
</evidence>
<dbReference type="GeneID" id="5309896"/>
<dbReference type="InterPro" id="IPR001351">
    <property type="entry name" value="Ribosomal_uS3_C"/>
</dbReference>
<dbReference type="InterPro" id="IPR036419">
    <property type="entry name" value="Ribosomal_S3_C_sf"/>
</dbReference>
<geneLocation type="mitochondrion" evidence="10"/>
<protein>
    <recommendedName>
        <fullName evidence="6">Small ribosomal subunit protein uS3m</fullName>
    </recommendedName>
    <alternativeName>
        <fullName evidence="7">Ribosomal protein S3, mitochondrial</fullName>
    </alternativeName>
</protein>
<evidence type="ECO:0000256" key="2">
    <source>
        <dbReference type="ARBA" id="ARBA00010761"/>
    </source>
</evidence>
<dbReference type="InterPro" id="IPR018280">
    <property type="entry name" value="Ribosomal_uS3_CS"/>
</dbReference>
<dbReference type="InterPro" id="IPR009019">
    <property type="entry name" value="KH_sf_prok-type"/>
</dbReference>
<proteinExistence type="inferred from homology"/>
<dbReference type="RefSeq" id="YP_001315118.1">
    <property type="nucleotide sequence ID" value="NC_009630.1"/>
</dbReference>
<evidence type="ECO:0000256" key="4">
    <source>
        <dbReference type="ARBA" id="ARBA00023128"/>
    </source>
</evidence>
<dbReference type="GO" id="GO:0003735">
    <property type="term" value="F:structural constituent of ribosome"/>
    <property type="evidence" value="ECO:0007669"/>
    <property type="project" value="InterPro"/>
</dbReference>
<dbReference type="SUPFAM" id="SSF54821">
    <property type="entry name" value="Ribosomal protein S3 C-terminal domain"/>
    <property type="match status" value="1"/>
</dbReference>
<dbReference type="PANTHER" id="PTHR35928:SF2">
    <property type="entry name" value="SMALL RIBOSOMAL SUBUNIT PROTEIN US3M"/>
    <property type="match status" value="1"/>
</dbReference>
<evidence type="ECO:0000256" key="5">
    <source>
        <dbReference type="ARBA" id="ARBA00023274"/>
    </source>
</evidence>
<keyword evidence="4 10" id="KW-0496">Mitochondrion</keyword>
<dbReference type="Gene3D" id="3.30.1140.32">
    <property type="entry name" value="Ribosomal protein S3, C-terminal domain"/>
    <property type="match status" value="1"/>
</dbReference>
<dbReference type="EMBL" id="EF463011">
    <property type="protein sequence ID" value="ABO15121.1"/>
    <property type="molecule type" value="Genomic_DNA"/>
</dbReference>
<keyword evidence="5 8" id="KW-0687">Ribonucleoprotein</keyword>
<accession>A6YEA6</accession>
<evidence type="ECO:0000313" key="10">
    <source>
        <dbReference type="EMBL" id="ABO15121.1"/>
    </source>
</evidence>
<evidence type="ECO:0000256" key="7">
    <source>
        <dbReference type="ARBA" id="ARBA00035414"/>
    </source>
</evidence>
<dbReference type="PANTHER" id="PTHR35928">
    <property type="entry name" value="RIBOSOMAL PROTEIN S3, MITOCHONDRIAL"/>
    <property type="match status" value="1"/>
</dbReference>
<keyword evidence="3 8" id="KW-0689">Ribosomal protein</keyword>
<dbReference type="GO" id="GO:1990904">
    <property type="term" value="C:ribonucleoprotein complex"/>
    <property type="evidence" value="ECO:0007669"/>
    <property type="project" value="UniProtKB-KW"/>
</dbReference>
<evidence type="ECO:0000256" key="1">
    <source>
        <dbReference type="ARBA" id="ARBA00004173"/>
    </source>
</evidence>
<dbReference type="AlphaFoldDB" id="A6YEA6"/>
<sequence>MGQKTNPISVRNQLNRAPDSCWYNDYNYANLLFHDLNLRSYYQSLLRLIKLNSGRCILQISPKKVSLVFFYSNNLTYQSKKGTPILPLRGSFLPLRGSFLPLRGSFLPLRGSFLPLRGNFRAAAQIGEKGKEDESNRRGVDGNILPTHRFGQRAGKLSLLVIANKGRITKSESHRHAAEISCNFVGATSSLPLYSKNILLSKNKIGGAYSKVSITQPELPNWILQLQQIQKRAALNWGFLNKSFVTFNRKDIRFTGPGGELKTPLFTKDPLNTLRMWEKVVLTSQEGKEMLHPLLSPQSDKDLLTRPVSAQASFPVVNLSHLLWTTLIARLELKVKENGQEGERLLRYQRSAEVTYSLKTRPFSEVFALLLSQILQNEKKIVSTILPLFMVGNATFGGRSLVSNPPEKRCYQVAPSFLQFTDFTENKEVNLSFPRFAANNKDSLNVINIIFSLLRCLEYTYSPLLKENEKKLQPHIEDIKSLSLVADRSNNLDSISSTLLQRQLLINFLLSQYYFFLKRYNYNWISSFAFALVLNSLLQSLTQSFPEQKKEKQQTTYQNFNTSPTLSSLFTIRDKKNKENLNSNPFQTKVRSTDSNFHLLNRPLQRSQKILNFTNHIKSIISNGTLCHTSIRPVKIKEPFKSAELVAQDIAFKLEKRESFRKISRQIIKDIKRCKYVEGIRITCAGRFNGAEMARVESRRFGQTSLHVFSKKIDYSSKTAYTPYGLFGVKVWISYT</sequence>
<name>A6YEA6_CHLAT</name>
<reference evidence="10" key="1">
    <citation type="journal article" date="2007" name="BMC Genomics">
        <title>An unexpectedly large and loosely packed mitochondrial genome in the charophycean green alga Chlorokybus atmophyticus.</title>
        <authorList>
            <person name="Turmel M."/>
            <person name="Otis C."/>
            <person name="Lemieux C."/>
        </authorList>
    </citation>
    <scope>NUCLEOTIDE SEQUENCE</scope>
    <source>
        <strain evidence="10">SAG 48.80</strain>
    </source>
</reference>
<evidence type="ECO:0000256" key="6">
    <source>
        <dbReference type="ARBA" id="ARBA00035157"/>
    </source>
</evidence>
<comment type="subcellular location">
    <subcellularLocation>
        <location evidence="1">Mitochondrion</location>
    </subcellularLocation>
</comment>
<dbReference type="GO" id="GO:0006412">
    <property type="term" value="P:translation"/>
    <property type="evidence" value="ECO:0007669"/>
    <property type="project" value="InterPro"/>
</dbReference>
<dbReference type="GO" id="GO:0005739">
    <property type="term" value="C:mitochondrion"/>
    <property type="evidence" value="ECO:0007669"/>
    <property type="project" value="UniProtKB-SubCell"/>
</dbReference>
<organism evidence="10">
    <name type="scientific">Chlorokybus atmophyticus</name>
    <name type="common">Soil alga</name>
    <dbReference type="NCBI Taxonomy" id="3144"/>
    <lineage>
        <taxon>Eukaryota</taxon>
        <taxon>Viridiplantae</taxon>
        <taxon>Streptophyta</taxon>
        <taxon>Chlorokybophyceae</taxon>
        <taxon>Chlorokybales</taxon>
        <taxon>Chlorokybaceae</taxon>
        <taxon>Chlorokybus</taxon>
    </lineage>
</organism>
<dbReference type="Pfam" id="PF00189">
    <property type="entry name" value="Ribosomal_S3_C"/>
    <property type="match status" value="1"/>
</dbReference>
<dbReference type="GO" id="GO:0003723">
    <property type="term" value="F:RNA binding"/>
    <property type="evidence" value="ECO:0007669"/>
    <property type="project" value="InterPro"/>
</dbReference>
<feature type="domain" description="Small ribosomal subunit protein uS3 C-terminal" evidence="9">
    <location>
        <begin position="650"/>
        <end position="733"/>
    </location>
</feature>
<comment type="similarity">
    <text evidence="2 8">Belongs to the universal ribosomal protein uS3 family.</text>
</comment>
<evidence type="ECO:0000256" key="3">
    <source>
        <dbReference type="ARBA" id="ARBA00022980"/>
    </source>
</evidence>
<dbReference type="InterPro" id="IPR044954">
    <property type="entry name" value="Ribosomal_uS3m_plant"/>
</dbReference>
<evidence type="ECO:0000256" key="8">
    <source>
        <dbReference type="RuleBase" id="RU003624"/>
    </source>
</evidence>
<dbReference type="GO" id="GO:0005840">
    <property type="term" value="C:ribosome"/>
    <property type="evidence" value="ECO:0007669"/>
    <property type="project" value="UniProtKB-KW"/>
</dbReference>